<dbReference type="EMBL" id="CAICTM010002193">
    <property type="protein sequence ID" value="CAB9528309.1"/>
    <property type="molecule type" value="Genomic_DNA"/>
</dbReference>
<keyword evidence="4" id="KW-1185">Reference proteome</keyword>
<accession>A0A9N8EYJ4</accession>
<evidence type="ECO:0000313" key="4">
    <source>
        <dbReference type="Proteomes" id="UP001153069"/>
    </source>
</evidence>
<dbReference type="AlphaFoldDB" id="A0A9N8EYJ4"/>
<evidence type="ECO:0000256" key="1">
    <source>
        <dbReference type="SAM" id="MobiDB-lite"/>
    </source>
</evidence>
<reference evidence="3" key="1">
    <citation type="submission" date="2020-06" db="EMBL/GenBank/DDBJ databases">
        <authorList>
            <consortium name="Plant Systems Biology data submission"/>
        </authorList>
    </citation>
    <scope>NUCLEOTIDE SEQUENCE</scope>
    <source>
        <strain evidence="3">D6</strain>
    </source>
</reference>
<sequence>MTGHSARCLGRLALLGLFSILPLVRAQGPSSLDLLMVGNSFSKAHNMEEMIQTMLNERKMILQTTSIFAARFEEGGANLTHYAYAPALKRMIHDRPWTWVVLQEQSETPGFNEMQSAWLGGFNASRKSVEILNREIQANGATTILFETWGYFDLDPYNSGYYPDYPTMQDKISRGYQIYYDDILKDNATAHVKIAPAGLAYQRIYNSIVDKGKDPHEKGSLFEELYMTVEDHPTPDNNVARKYPTLEGSYLCGCVLFQTLTGLDVRQSGYYPTGMDVKLAKILRDVAYDTVVEIEGTGDASGSAYDYGGTRPPYIPQDSGNSSTGGGSPAWRWMLAAVLMAGGLGSYWMAGKRQQRSMVPPSTRDYGWNPISHEDAMELTDVPNSGASMPLA</sequence>
<protein>
    <recommendedName>
        <fullName evidence="5">DUF4886 domain-containing protein</fullName>
    </recommendedName>
</protein>
<comment type="caution">
    <text evidence="3">The sequence shown here is derived from an EMBL/GenBank/DDBJ whole genome shotgun (WGS) entry which is preliminary data.</text>
</comment>
<feature type="signal peptide" evidence="2">
    <location>
        <begin position="1"/>
        <end position="26"/>
    </location>
</feature>
<dbReference type="Proteomes" id="UP001153069">
    <property type="component" value="Unassembled WGS sequence"/>
</dbReference>
<evidence type="ECO:0000313" key="3">
    <source>
        <dbReference type="EMBL" id="CAB9528309.1"/>
    </source>
</evidence>
<proteinExistence type="predicted"/>
<dbReference type="InterPro" id="IPR036514">
    <property type="entry name" value="SGNH_hydro_sf"/>
</dbReference>
<name>A0A9N8EYJ4_9STRA</name>
<gene>
    <name evidence="3" type="ORF">SEMRO_2195_G318570.1</name>
</gene>
<dbReference type="OrthoDB" id="3241615at2759"/>
<feature type="chain" id="PRO_5040234064" description="DUF4886 domain-containing protein" evidence="2">
    <location>
        <begin position="27"/>
        <end position="392"/>
    </location>
</feature>
<organism evidence="3 4">
    <name type="scientific">Seminavis robusta</name>
    <dbReference type="NCBI Taxonomy" id="568900"/>
    <lineage>
        <taxon>Eukaryota</taxon>
        <taxon>Sar</taxon>
        <taxon>Stramenopiles</taxon>
        <taxon>Ochrophyta</taxon>
        <taxon>Bacillariophyta</taxon>
        <taxon>Bacillariophyceae</taxon>
        <taxon>Bacillariophycidae</taxon>
        <taxon>Naviculales</taxon>
        <taxon>Naviculaceae</taxon>
        <taxon>Seminavis</taxon>
    </lineage>
</organism>
<evidence type="ECO:0008006" key="5">
    <source>
        <dbReference type="Google" id="ProtNLM"/>
    </source>
</evidence>
<dbReference type="Gene3D" id="3.40.50.1110">
    <property type="entry name" value="SGNH hydrolase"/>
    <property type="match status" value="1"/>
</dbReference>
<feature type="region of interest" description="Disordered" evidence="1">
    <location>
        <begin position="302"/>
        <end position="326"/>
    </location>
</feature>
<evidence type="ECO:0000256" key="2">
    <source>
        <dbReference type="SAM" id="SignalP"/>
    </source>
</evidence>
<keyword evidence="2" id="KW-0732">Signal</keyword>